<dbReference type="PROSITE" id="PS50902">
    <property type="entry name" value="FLAVODOXIN_LIKE"/>
    <property type="match status" value="1"/>
</dbReference>
<feature type="domain" description="Flavodoxin-like" evidence="6">
    <location>
        <begin position="49"/>
        <end position="187"/>
    </location>
</feature>
<dbReference type="RefSeq" id="WP_320422408.1">
    <property type="nucleotide sequence ID" value="NZ_JAXCLA010000003.1"/>
</dbReference>
<dbReference type="InterPro" id="IPR039261">
    <property type="entry name" value="FNR_nucleotide-bd"/>
</dbReference>
<reference evidence="8 9" key="1">
    <citation type="submission" date="2023-11" db="EMBL/GenBank/DDBJ databases">
        <title>Paucibacter sp. nov., isolated from fresh soil in Korea.</title>
        <authorList>
            <person name="Le N.T.T."/>
        </authorList>
    </citation>
    <scope>NUCLEOTIDE SEQUENCE [LARGE SCALE GENOMIC DNA]</scope>
    <source>
        <strain evidence="8 9">R3-3</strain>
    </source>
</reference>
<dbReference type="PRINTS" id="PR00369">
    <property type="entry name" value="FLAVODOXIN"/>
</dbReference>
<dbReference type="Gene3D" id="3.40.50.360">
    <property type="match status" value="1"/>
</dbReference>
<evidence type="ECO:0000256" key="5">
    <source>
        <dbReference type="SAM" id="Phobius"/>
    </source>
</evidence>
<dbReference type="CDD" id="cd06200">
    <property type="entry name" value="SiR_like1"/>
    <property type="match status" value="1"/>
</dbReference>
<dbReference type="SUPFAM" id="SSF52218">
    <property type="entry name" value="Flavoproteins"/>
    <property type="match status" value="1"/>
</dbReference>
<evidence type="ECO:0000313" key="8">
    <source>
        <dbReference type="EMBL" id="MDY0744487.1"/>
    </source>
</evidence>
<dbReference type="InterPro" id="IPR017927">
    <property type="entry name" value="FAD-bd_FR_type"/>
</dbReference>
<proteinExistence type="predicted"/>
<evidence type="ECO:0000259" key="6">
    <source>
        <dbReference type="PROSITE" id="PS50902"/>
    </source>
</evidence>
<feature type="transmembrane region" description="Helical" evidence="5">
    <location>
        <begin position="6"/>
        <end position="23"/>
    </location>
</feature>
<dbReference type="InterPro" id="IPR017938">
    <property type="entry name" value="Riboflavin_synthase-like_b-brl"/>
</dbReference>
<dbReference type="InterPro" id="IPR001433">
    <property type="entry name" value="OxRdtase_FAD/NAD-bd"/>
</dbReference>
<keyword evidence="5" id="KW-0472">Membrane</keyword>
<dbReference type="Pfam" id="PF00258">
    <property type="entry name" value="Flavodoxin_1"/>
    <property type="match status" value="1"/>
</dbReference>
<keyword evidence="5" id="KW-1133">Transmembrane helix</keyword>
<dbReference type="Gene3D" id="3.40.50.80">
    <property type="entry name" value="Nucleotide-binding domain of ferredoxin-NADP reductase (FNR) module"/>
    <property type="match status" value="1"/>
</dbReference>
<dbReference type="PRINTS" id="PR00371">
    <property type="entry name" value="FPNCR"/>
</dbReference>
<keyword evidence="9" id="KW-1185">Reference proteome</keyword>
<organism evidence="8 9">
    <name type="scientific">Roseateles agri</name>
    <dbReference type="NCBI Taxonomy" id="3098619"/>
    <lineage>
        <taxon>Bacteria</taxon>
        <taxon>Pseudomonadati</taxon>
        <taxon>Pseudomonadota</taxon>
        <taxon>Betaproteobacteria</taxon>
        <taxon>Burkholderiales</taxon>
        <taxon>Sphaerotilaceae</taxon>
        <taxon>Roseateles</taxon>
    </lineage>
</organism>
<gene>
    <name evidence="8" type="ORF">SNE35_08215</name>
</gene>
<dbReference type="PROSITE" id="PS51384">
    <property type="entry name" value="FAD_FR"/>
    <property type="match status" value="1"/>
</dbReference>
<dbReference type="Pfam" id="PF00175">
    <property type="entry name" value="NAD_binding_1"/>
    <property type="match status" value="1"/>
</dbReference>
<dbReference type="EC" id="1.6.2.4" evidence="4"/>
<keyword evidence="1" id="KW-0285">Flavoprotein</keyword>
<evidence type="ECO:0000256" key="1">
    <source>
        <dbReference type="ARBA" id="ARBA00022630"/>
    </source>
</evidence>
<dbReference type="SUPFAM" id="SSF63380">
    <property type="entry name" value="Riboflavin synthase domain-like"/>
    <property type="match status" value="1"/>
</dbReference>
<feature type="domain" description="FAD-binding FR-type" evidence="7">
    <location>
        <begin position="201"/>
        <end position="316"/>
    </location>
</feature>
<dbReference type="Gene3D" id="2.40.30.10">
    <property type="entry name" value="Translation factors"/>
    <property type="match status" value="1"/>
</dbReference>
<keyword evidence="3" id="KW-0249">Electron transport</keyword>
<accession>A0ABU5DDX9</accession>
<dbReference type="PANTHER" id="PTHR19384">
    <property type="entry name" value="NITRIC OXIDE SYNTHASE-RELATED"/>
    <property type="match status" value="1"/>
</dbReference>
<evidence type="ECO:0000256" key="3">
    <source>
        <dbReference type="ARBA" id="ARBA00022982"/>
    </source>
</evidence>
<sequence length="456" mass="49268">MSREAWALLIVLAYAALCVAVGLRERGRRRRLQAELAALLPAADDAPAVLVLHASQTGSAEEIARSTARALHLAGLPVRLMALSEVREVDLQAAGHALFLASTYGEGDAPDSGAVFARDLMTREDLDLSGLQFGLLALGDATYAQFCGFGRQLDAWLHARGAQPMFDRIEVDRDDARALERWRQSLSHLAGTVDASAFEAAAFSPWRLLERRLLNPGSEGGAVFHLELVPADGTALPDWEAGDLVQLGLGEVHAGEAPREYTIASLPSDGRVHLMVRQSHRDDGSLGLASGLLTEGLAVGDSVPLRLREHRGFRIGANAGRPLVLIGNGSGLAGLRAHLKAHALRTGARAWLLYGERRAAHDAHYDGEITAWQHSGLLERVDRVYSRDVVTRRYVQHALAASIEVLIEWLDRGAAIYVCGSLQGMAAGVDSVLRERLGDARVDALIADGRLRRDVY</sequence>
<evidence type="ECO:0000313" key="9">
    <source>
        <dbReference type="Proteomes" id="UP001285263"/>
    </source>
</evidence>
<name>A0ABU5DDX9_9BURK</name>
<dbReference type="InterPro" id="IPR001709">
    <property type="entry name" value="Flavoprot_Pyr_Nucl_cyt_Rdtase"/>
</dbReference>
<dbReference type="Proteomes" id="UP001285263">
    <property type="component" value="Unassembled WGS sequence"/>
</dbReference>
<evidence type="ECO:0000259" key="7">
    <source>
        <dbReference type="PROSITE" id="PS51384"/>
    </source>
</evidence>
<keyword evidence="2" id="KW-0288">FMN</keyword>
<keyword evidence="3" id="KW-0813">Transport</keyword>
<keyword evidence="5" id="KW-0812">Transmembrane</keyword>
<dbReference type="InterPro" id="IPR001094">
    <property type="entry name" value="Flavdoxin-like"/>
</dbReference>
<dbReference type="InterPro" id="IPR008254">
    <property type="entry name" value="Flavodoxin/NO_synth"/>
</dbReference>
<protein>
    <recommendedName>
        <fullName evidence="4">NADPH--hemoprotein reductase</fullName>
        <ecNumber evidence="4">1.6.2.4</ecNumber>
    </recommendedName>
</protein>
<evidence type="ECO:0000256" key="2">
    <source>
        <dbReference type="ARBA" id="ARBA00022643"/>
    </source>
</evidence>
<dbReference type="InterPro" id="IPR029039">
    <property type="entry name" value="Flavoprotein-like_sf"/>
</dbReference>
<comment type="caution">
    <text evidence="8">The sequence shown here is derived from an EMBL/GenBank/DDBJ whole genome shotgun (WGS) entry which is preliminary data.</text>
</comment>
<dbReference type="PANTHER" id="PTHR19384:SF17">
    <property type="entry name" value="NADPH--CYTOCHROME P450 REDUCTASE"/>
    <property type="match status" value="1"/>
</dbReference>
<dbReference type="SUPFAM" id="SSF52343">
    <property type="entry name" value="Ferredoxin reductase-like, C-terminal NADP-linked domain"/>
    <property type="match status" value="1"/>
</dbReference>
<evidence type="ECO:0000256" key="4">
    <source>
        <dbReference type="ARBA" id="ARBA00023797"/>
    </source>
</evidence>
<dbReference type="EMBL" id="JAXCLA010000003">
    <property type="protein sequence ID" value="MDY0744487.1"/>
    <property type="molecule type" value="Genomic_DNA"/>
</dbReference>